<evidence type="ECO:0000313" key="3">
    <source>
        <dbReference type="Proteomes" id="UP000219335"/>
    </source>
</evidence>
<feature type="signal peptide" evidence="1">
    <location>
        <begin position="1"/>
        <end position="23"/>
    </location>
</feature>
<proteinExistence type="predicted"/>
<dbReference type="EMBL" id="OCMU01000002">
    <property type="protein sequence ID" value="SOD20944.1"/>
    <property type="molecule type" value="Genomic_DNA"/>
</dbReference>
<accession>A0A286AGB2</accession>
<evidence type="ECO:0000256" key="1">
    <source>
        <dbReference type="SAM" id="SignalP"/>
    </source>
</evidence>
<evidence type="ECO:0008006" key="4">
    <source>
        <dbReference type="Google" id="ProtNLM"/>
    </source>
</evidence>
<sequence length="99" mass="10902">MNREWKVLVIMMALTVPSTLTLAGWQESTANYHRTNSENSTATGISEQKAIIIAQQHFKGRVLAINQIGHTYRIKILSDQGAVQTILINARDGSVIVAP</sequence>
<evidence type="ECO:0000313" key="2">
    <source>
        <dbReference type="EMBL" id="SOD20944.1"/>
    </source>
</evidence>
<protein>
    <recommendedName>
        <fullName evidence="4">Peptidase propeptide and YPEB domain-containing protein</fullName>
    </recommendedName>
</protein>
<gene>
    <name evidence="2" type="ORF">SAMN06297164_3016</name>
</gene>
<dbReference type="AlphaFoldDB" id="A0A286AGB2"/>
<dbReference type="Proteomes" id="UP000219335">
    <property type="component" value="Unassembled WGS sequence"/>
</dbReference>
<reference evidence="2 3" key="1">
    <citation type="submission" date="2017-09" db="EMBL/GenBank/DDBJ databases">
        <authorList>
            <person name="Ehlers B."/>
            <person name="Leendertz F.H."/>
        </authorList>
    </citation>
    <scope>NUCLEOTIDE SEQUENCE [LARGE SCALE GENOMIC DNA]</scope>
    <source>
        <strain evidence="2 3">Nm42</strain>
    </source>
</reference>
<name>A0A286AGB2_9PROT</name>
<organism evidence="2 3">
    <name type="scientific">Nitrosomonas ureae</name>
    <dbReference type="NCBI Taxonomy" id="44577"/>
    <lineage>
        <taxon>Bacteria</taxon>
        <taxon>Pseudomonadati</taxon>
        <taxon>Pseudomonadota</taxon>
        <taxon>Betaproteobacteria</taxon>
        <taxon>Nitrosomonadales</taxon>
        <taxon>Nitrosomonadaceae</taxon>
        <taxon>Nitrosomonas</taxon>
    </lineage>
</organism>
<dbReference type="RefSeq" id="WP_097106763.1">
    <property type="nucleotide sequence ID" value="NZ_OCMU01000002.1"/>
</dbReference>
<keyword evidence="1" id="KW-0732">Signal</keyword>
<feature type="chain" id="PRO_5012041144" description="Peptidase propeptide and YPEB domain-containing protein" evidence="1">
    <location>
        <begin position="24"/>
        <end position="99"/>
    </location>
</feature>